<feature type="region of interest" description="Disordered" evidence="1">
    <location>
        <begin position="1"/>
        <end position="72"/>
    </location>
</feature>
<keyword evidence="3" id="KW-1185">Reference proteome</keyword>
<dbReference type="GO" id="GO:0008168">
    <property type="term" value="F:methyltransferase activity"/>
    <property type="evidence" value="ECO:0007669"/>
    <property type="project" value="UniProtKB-KW"/>
</dbReference>
<dbReference type="InterPro" id="IPR029063">
    <property type="entry name" value="SAM-dependent_MTases_sf"/>
</dbReference>
<dbReference type="AlphaFoldDB" id="A0A2J6RTH8"/>
<dbReference type="Proteomes" id="UP000235786">
    <property type="component" value="Unassembled WGS sequence"/>
</dbReference>
<dbReference type="SUPFAM" id="SSF53335">
    <property type="entry name" value="S-adenosyl-L-methionine-dependent methyltransferases"/>
    <property type="match status" value="1"/>
</dbReference>
<proteinExistence type="predicted"/>
<dbReference type="Gene3D" id="3.40.50.150">
    <property type="entry name" value="Vaccinia Virus protein VP39"/>
    <property type="match status" value="1"/>
</dbReference>
<keyword evidence="2" id="KW-0489">Methyltransferase</keyword>
<dbReference type="CDD" id="cd02440">
    <property type="entry name" value="AdoMet_MTases"/>
    <property type="match status" value="1"/>
</dbReference>
<organism evidence="2 3">
    <name type="scientific">Hyaloscypha variabilis (strain UAMH 11265 / GT02V1 / F)</name>
    <name type="common">Meliniomyces variabilis</name>
    <dbReference type="NCBI Taxonomy" id="1149755"/>
    <lineage>
        <taxon>Eukaryota</taxon>
        <taxon>Fungi</taxon>
        <taxon>Dikarya</taxon>
        <taxon>Ascomycota</taxon>
        <taxon>Pezizomycotina</taxon>
        <taxon>Leotiomycetes</taxon>
        <taxon>Helotiales</taxon>
        <taxon>Hyaloscyphaceae</taxon>
        <taxon>Hyaloscypha</taxon>
        <taxon>Hyaloscypha variabilis</taxon>
    </lineage>
</organism>
<evidence type="ECO:0000313" key="3">
    <source>
        <dbReference type="Proteomes" id="UP000235786"/>
    </source>
</evidence>
<gene>
    <name evidence="2" type="ORF">L207DRAFT_487646</name>
</gene>
<name>A0A2J6RTH8_HYAVF</name>
<accession>A0A2J6RTH8</accession>
<dbReference type="Pfam" id="PF13489">
    <property type="entry name" value="Methyltransf_23"/>
    <property type="match status" value="1"/>
</dbReference>
<sequence>MAEHNNDQKSASAEAGGQYPGPPVRPAPSGASDTAPPSIPSVDDEDSTADTDSAVDGLSDMSTTTSLRSSIYESVEENGRTYHSYRQGKYLMPNDEQEQERLDLQHYLLGMALRKLHLAPIGPNPKNVLDLGTGTGTWAIDFAEQYPSAQVLGTDLSAIQPLNIPTNCRFVIDDAEDEWMFNEPFDYIHGRALLSCFTDPKSVFQKAFNALTPGGYFEMQDAVFPLQSIGDLPAESAICKWMQIIDEGSTKLGRPWRNVQHYKQWFEEVGFEDVTKKEYYFPLSAWAKGKYYKELSVYSQRNLLNGIEGMSLKIMGAMGWSAEQVRDFLPAVREDIKNKKLHLYIPFLVVYGRKPVV</sequence>
<protein>
    <submittedName>
        <fullName evidence="2">S-adenosyl-L-methionine-dependent methyltransferase</fullName>
    </submittedName>
</protein>
<dbReference type="OrthoDB" id="2013972at2759"/>
<keyword evidence="2" id="KW-0808">Transferase</keyword>
<reference evidence="2 3" key="1">
    <citation type="submission" date="2016-04" db="EMBL/GenBank/DDBJ databases">
        <title>A degradative enzymes factory behind the ericoid mycorrhizal symbiosis.</title>
        <authorList>
            <consortium name="DOE Joint Genome Institute"/>
            <person name="Martino E."/>
            <person name="Morin E."/>
            <person name="Grelet G."/>
            <person name="Kuo A."/>
            <person name="Kohler A."/>
            <person name="Daghino S."/>
            <person name="Barry K."/>
            <person name="Choi C."/>
            <person name="Cichocki N."/>
            <person name="Clum A."/>
            <person name="Copeland A."/>
            <person name="Hainaut M."/>
            <person name="Haridas S."/>
            <person name="Labutti K."/>
            <person name="Lindquist E."/>
            <person name="Lipzen A."/>
            <person name="Khouja H.-R."/>
            <person name="Murat C."/>
            <person name="Ohm R."/>
            <person name="Olson A."/>
            <person name="Spatafora J."/>
            <person name="Veneault-Fourrey C."/>
            <person name="Henrissat B."/>
            <person name="Grigoriev I."/>
            <person name="Martin F."/>
            <person name="Perotto S."/>
        </authorList>
    </citation>
    <scope>NUCLEOTIDE SEQUENCE [LARGE SCALE GENOMIC DNA]</scope>
    <source>
        <strain evidence="2 3">F</strain>
    </source>
</reference>
<dbReference type="STRING" id="1149755.A0A2J6RTH8"/>
<dbReference type="EMBL" id="KZ613944">
    <property type="protein sequence ID" value="PMD41830.1"/>
    <property type="molecule type" value="Genomic_DNA"/>
</dbReference>
<dbReference type="GO" id="GO:0032259">
    <property type="term" value="P:methylation"/>
    <property type="evidence" value="ECO:0007669"/>
    <property type="project" value="UniProtKB-KW"/>
</dbReference>
<dbReference type="PANTHER" id="PTHR43591">
    <property type="entry name" value="METHYLTRANSFERASE"/>
    <property type="match status" value="1"/>
</dbReference>
<evidence type="ECO:0000256" key="1">
    <source>
        <dbReference type="SAM" id="MobiDB-lite"/>
    </source>
</evidence>
<evidence type="ECO:0000313" key="2">
    <source>
        <dbReference type="EMBL" id="PMD41830.1"/>
    </source>
</evidence>
<feature type="compositionally biased region" description="Polar residues" evidence="1">
    <location>
        <begin position="60"/>
        <end position="72"/>
    </location>
</feature>
<dbReference type="PANTHER" id="PTHR43591:SF102">
    <property type="entry name" value="S-ADENOSYL-L-METHIONINE-DEPENDENT METHYLTRANSFERASE"/>
    <property type="match status" value="1"/>
</dbReference>